<dbReference type="RefSeq" id="WP_379590374.1">
    <property type="nucleotide sequence ID" value="NZ_JBHTKK010000002.1"/>
</dbReference>
<feature type="transmembrane region" description="Helical" evidence="9">
    <location>
        <begin position="175"/>
        <end position="195"/>
    </location>
</feature>
<sequence length="434" mass="47128">MSESKVWRERIQKFSGAIQSNKYVSSISNGLTSILPVILVGAIFTLINTINIPAYQDFLDSIGLKALTELPSILTIDLLSLYAVFSIAYAVSTQFKRDGFSAGIIALMSFLLVTPVGLLEDGATNALSFQWLGATGLFVAILIGITVGRLYVLILDKEFYIKMPKGVPPTIGKSFAALTPAFIVVFLMLIVRGIFNISSFDSIHDFIYSMVQAPLVSLGGSWWAYLIVITVMSLLWFFGIHGTIVVMGVILPIWTGLRLENLDAFSNGEPLPHMIPGGPFFMTYTAIGGTGATIGLIIALLMAKSKRYKTLGKLAVAPGLTGINEPILFGLPVVLNIRLIIPLIFTPIVVSVIAIIATYSGLVPPLRGIGVPLGTPIFINGFLEGGWRASVLQAVLLFISLAMYYPFFKRLDKEALKVESQEKNVEEMPKASNQ</sequence>
<feature type="transmembrane region" description="Helical" evidence="9">
    <location>
        <begin position="70"/>
        <end position="92"/>
    </location>
</feature>
<comment type="caution">
    <text evidence="11">The sequence shown here is derived from an EMBL/GenBank/DDBJ whole genome shotgun (WGS) entry which is preliminary data.</text>
</comment>
<evidence type="ECO:0000256" key="4">
    <source>
        <dbReference type="ARBA" id="ARBA00022597"/>
    </source>
</evidence>
<dbReference type="InterPro" id="IPR004501">
    <property type="entry name" value="PTS_EIIC_3"/>
</dbReference>
<dbReference type="PANTHER" id="PTHR33989:SF4">
    <property type="entry name" value="PTS SYSTEM N,N'-DIACETYLCHITOBIOSE-SPECIFIC EIIC COMPONENT"/>
    <property type="match status" value="1"/>
</dbReference>
<feature type="transmembrane region" description="Helical" evidence="9">
    <location>
        <begin position="339"/>
        <end position="359"/>
    </location>
</feature>
<feature type="transmembrane region" description="Helical" evidence="9">
    <location>
        <begin position="207"/>
        <end position="228"/>
    </location>
</feature>
<dbReference type="Proteomes" id="UP001597041">
    <property type="component" value="Unassembled WGS sequence"/>
</dbReference>
<feature type="transmembrane region" description="Helical" evidence="9">
    <location>
        <begin position="389"/>
        <end position="407"/>
    </location>
</feature>
<keyword evidence="5 9" id="KW-0812">Transmembrane</keyword>
<dbReference type="InterPro" id="IPR003352">
    <property type="entry name" value="PTS_EIIC"/>
</dbReference>
<comment type="function">
    <text evidence="8">The phosphoenolpyruvate-dependent sugar phosphotransferase system (PTS), a major carbohydrate active -transport system, catalyzes the phosphorylation of incoming sugar substrates concomitant with their translocation across the cell membrane.</text>
</comment>
<evidence type="ECO:0000256" key="8">
    <source>
        <dbReference type="PIRNR" id="PIRNR006351"/>
    </source>
</evidence>
<name>A0ABW3NBU8_9BACI</name>
<evidence type="ECO:0000259" key="10">
    <source>
        <dbReference type="PROSITE" id="PS51105"/>
    </source>
</evidence>
<dbReference type="InterPro" id="IPR051088">
    <property type="entry name" value="PTS_Sugar-EIIC/EIIB"/>
</dbReference>
<evidence type="ECO:0000256" key="7">
    <source>
        <dbReference type="ARBA" id="ARBA00023136"/>
    </source>
</evidence>
<evidence type="ECO:0000313" key="12">
    <source>
        <dbReference type="Proteomes" id="UP001597041"/>
    </source>
</evidence>
<feature type="transmembrane region" description="Helical" evidence="9">
    <location>
        <begin position="277"/>
        <end position="302"/>
    </location>
</feature>
<dbReference type="Pfam" id="PF02378">
    <property type="entry name" value="PTS_EIIC"/>
    <property type="match status" value="1"/>
</dbReference>
<comment type="subcellular location">
    <subcellularLocation>
        <location evidence="1">Cell membrane</location>
        <topology evidence="1">Multi-pass membrane protein</topology>
    </subcellularLocation>
</comment>
<accession>A0ABW3NBU8</accession>
<feature type="transmembrane region" description="Helical" evidence="9">
    <location>
        <begin position="99"/>
        <end position="119"/>
    </location>
</feature>
<reference evidence="12" key="1">
    <citation type="journal article" date="2019" name="Int. J. Syst. Evol. Microbiol.">
        <title>The Global Catalogue of Microorganisms (GCM) 10K type strain sequencing project: providing services to taxonomists for standard genome sequencing and annotation.</title>
        <authorList>
            <consortium name="The Broad Institute Genomics Platform"/>
            <consortium name="The Broad Institute Genome Sequencing Center for Infectious Disease"/>
            <person name="Wu L."/>
            <person name="Ma J."/>
        </authorList>
    </citation>
    <scope>NUCLEOTIDE SEQUENCE [LARGE SCALE GENOMIC DNA]</scope>
    <source>
        <strain evidence="12">CCUG 56608</strain>
    </source>
</reference>
<evidence type="ECO:0000256" key="5">
    <source>
        <dbReference type="ARBA" id="ARBA00022692"/>
    </source>
</evidence>
<evidence type="ECO:0000256" key="2">
    <source>
        <dbReference type="ARBA" id="ARBA00022448"/>
    </source>
</evidence>
<evidence type="ECO:0000313" key="11">
    <source>
        <dbReference type="EMBL" id="MFD1064873.1"/>
    </source>
</evidence>
<keyword evidence="6 9" id="KW-1133">Transmembrane helix</keyword>
<feature type="transmembrane region" description="Helical" evidence="9">
    <location>
        <begin position="131"/>
        <end position="154"/>
    </location>
</feature>
<proteinExistence type="predicted"/>
<evidence type="ECO:0000256" key="3">
    <source>
        <dbReference type="ARBA" id="ARBA00022475"/>
    </source>
</evidence>
<keyword evidence="12" id="KW-1185">Reference proteome</keyword>
<keyword evidence="3 8" id="KW-1003">Cell membrane</keyword>
<feature type="transmembrane region" description="Helical" evidence="9">
    <location>
        <begin position="30"/>
        <end position="50"/>
    </location>
</feature>
<keyword evidence="4 8" id="KW-0762">Sugar transport</keyword>
<dbReference type="EMBL" id="JBHTKK010000002">
    <property type="protein sequence ID" value="MFD1064873.1"/>
    <property type="molecule type" value="Genomic_DNA"/>
</dbReference>
<dbReference type="PANTHER" id="PTHR33989">
    <property type="match status" value="1"/>
</dbReference>
<dbReference type="NCBIfam" id="TIGR00410">
    <property type="entry name" value="lacE"/>
    <property type="match status" value="1"/>
</dbReference>
<organism evidence="11 12">
    <name type="scientific">Oceanobacillus locisalsi</name>
    <dbReference type="NCBI Taxonomy" id="546107"/>
    <lineage>
        <taxon>Bacteria</taxon>
        <taxon>Bacillati</taxon>
        <taxon>Bacillota</taxon>
        <taxon>Bacilli</taxon>
        <taxon>Bacillales</taxon>
        <taxon>Bacillaceae</taxon>
        <taxon>Oceanobacillus</taxon>
    </lineage>
</organism>
<feature type="transmembrane region" description="Helical" evidence="9">
    <location>
        <begin position="235"/>
        <end position="257"/>
    </location>
</feature>
<protein>
    <recommendedName>
        <fullName evidence="8">Permease IIC component</fullName>
    </recommendedName>
</protein>
<evidence type="ECO:0000256" key="9">
    <source>
        <dbReference type="SAM" id="Phobius"/>
    </source>
</evidence>
<evidence type="ECO:0000256" key="6">
    <source>
        <dbReference type="ARBA" id="ARBA00022989"/>
    </source>
</evidence>
<gene>
    <name evidence="11" type="ORF">ACFQ19_02435</name>
</gene>
<dbReference type="InterPro" id="IPR004796">
    <property type="entry name" value="PTS_IIC_cello"/>
</dbReference>
<keyword evidence="2 8" id="KW-0813">Transport</keyword>
<dbReference type="PROSITE" id="PS51105">
    <property type="entry name" value="PTS_EIIC_TYPE_3"/>
    <property type="match status" value="1"/>
</dbReference>
<keyword evidence="7 8" id="KW-0472">Membrane</keyword>
<evidence type="ECO:0000256" key="1">
    <source>
        <dbReference type="ARBA" id="ARBA00004651"/>
    </source>
</evidence>
<dbReference type="PIRSF" id="PIRSF006351">
    <property type="entry name" value="PTS_EIIC-Cellobiose"/>
    <property type="match status" value="1"/>
</dbReference>
<feature type="domain" description="PTS EIIC type-3" evidence="10">
    <location>
        <begin position="7"/>
        <end position="407"/>
    </location>
</feature>